<dbReference type="InterPro" id="IPR002347">
    <property type="entry name" value="SDR_fam"/>
</dbReference>
<sequence length="243" mass="25666">MELTGKVAVVTGGGRGIGKAISLALAKEGCHIVVADVSSQLAEEAAGQIEDLRGEALPVKCDVSNRGEVREMVRIALEKFNRLDILVNNAGTMGVGKTEDMPEEEWDRVLDINLKGVFLCSQAVIKSMKKNGRGRIINIASSAGKMGGVIAGINYSVSKAGVILFTISLAKELASHGINVNAVAPGFVDTALVESFPKSIVEKIPLGRLGRPEEIAKAVVFLAKEGDYITGEIIDVNGGMFMD</sequence>
<dbReference type="NCBIfam" id="NF005559">
    <property type="entry name" value="PRK07231.1"/>
    <property type="match status" value="1"/>
</dbReference>
<keyword evidence="2" id="KW-0560">Oxidoreductase</keyword>
<dbReference type="EMBL" id="SOIZ01000292">
    <property type="protein sequence ID" value="TET60586.1"/>
    <property type="molecule type" value="Genomic_DNA"/>
</dbReference>
<dbReference type="PANTHER" id="PTHR42760:SF133">
    <property type="entry name" value="3-OXOACYL-[ACYL-CARRIER-PROTEIN] REDUCTASE"/>
    <property type="match status" value="1"/>
</dbReference>
<dbReference type="Pfam" id="PF00106">
    <property type="entry name" value="adh_short"/>
    <property type="match status" value="1"/>
</dbReference>
<dbReference type="InterPro" id="IPR036291">
    <property type="entry name" value="NAD(P)-bd_dom_sf"/>
</dbReference>
<proteinExistence type="inferred from homology"/>
<dbReference type="AlphaFoldDB" id="A0A523W0N4"/>
<evidence type="ECO:0000256" key="2">
    <source>
        <dbReference type="ARBA" id="ARBA00023002"/>
    </source>
</evidence>
<evidence type="ECO:0000313" key="4">
    <source>
        <dbReference type="EMBL" id="TET60586.1"/>
    </source>
</evidence>
<organism evidence="4 5">
    <name type="scientific">Aerophobetes bacterium</name>
    <dbReference type="NCBI Taxonomy" id="2030807"/>
    <lineage>
        <taxon>Bacteria</taxon>
        <taxon>Candidatus Aerophobota</taxon>
    </lineage>
</organism>
<protein>
    <submittedName>
        <fullName evidence="4">3-oxoacyl-ACP reductase FabG</fullName>
    </submittedName>
</protein>
<evidence type="ECO:0000256" key="1">
    <source>
        <dbReference type="ARBA" id="ARBA00006484"/>
    </source>
</evidence>
<comment type="caution">
    <text evidence="4">The sequence shown here is derived from an EMBL/GenBank/DDBJ whole genome shotgun (WGS) entry which is preliminary data.</text>
</comment>
<reference evidence="4 5" key="1">
    <citation type="submission" date="2019-03" db="EMBL/GenBank/DDBJ databases">
        <title>Metabolic potential of uncultured bacteria and archaea associated with petroleum seepage in deep-sea sediments.</title>
        <authorList>
            <person name="Dong X."/>
            <person name="Hubert C."/>
        </authorList>
    </citation>
    <scope>NUCLEOTIDE SEQUENCE [LARGE SCALE GENOMIC DNA]</scope>
    <source>
        <strain evidence="4">E29_bin52</strain>
    </source>
</reference>
<name>A0A523W0N4_UNCAE</name>
<gene>
    <name evidence="4" type="ORF">E3J48_06535</name>
</gene>
<dbReference type="FunFam" id="3.40.50.720:FF:000173">
    <property type="entry name" value="3-oxoacyl-[acyl-carrier protein] reductase"/>
    <property type="match status" value="1"/>
</dbReference>
<dbReference type="GO" id="GO:0016616">
    <property type="term" value="F:oxidoreductase activity, acting on the CH-OH group of donors, NAD or NADP as acceptor"/>
    <property type="evidence" value="ECO:0007669"/>
    <property type="project" value="TreeGrafter"/>
</dbReference>
<dbReference type="Proteomes" id="UP000319130">
    <property type="component" value="Unassembled WGS sequence"/>
</dbReference>
<dbReference type="NCBIfam" id="NF009466">
    <property type="entry name" value="PRK12826.1-2"/>
    <property type="match status" value="1"/>
</dbReference>
<dbReference type="Gene3D" id="3.40.50.720">
    <property type="entry name" value="NAD(P)-binding Rossmann-like Domain"/>
    <property type="match status" value="1"/>
</dbReference>
<dbReference type="PANTHER" id="PTHR42760">
    <property type="entry name" value="SHORT-CHAIN DEHYDROGENASES/REDUCTASES FAMILY MEMBER"/>
    <property type="match status" value="1"/>
</dbReference>
<dbReference type="InterPro" id="IPR020904">
    <property type="entry name" value="Sc_DH/Rdtase_CS"/>
</dbReference>
<accession>A0A523W0N4</accession>
<dbReference type="PRINTS" id="PR00081">
    <property type="entry name" value="GDHRDH"/>
</dbReference>
<dbReference type="PROSITE" id="PS00061">
    <property type="entry name" value="ADH_SHORT"/>
    <property type="match status" value="1"/>
</dbReference>
<dbReference type="PRINTS" id="PR00080">
    <property type="entry name" value="SDRFAMILY"/>
</dbReference>
<evidence type="ECO:0000256" key="3">
    <source>
        <dbReference type="RuleBase" id="RU000363"/>
    </source>
</evidence>
<comment type="similarity">
    <text evidence="1 3">Belongs to the short-chain dehydrogenases/reductases (SDR) family.</text>
</comment>
<evidence type="ECO:0000313" key="5">
    <source>
        <dbReference type="Proteomes" id="UP000319130"/>
    </source>
</evidence>
<dbReference type="SUPFAM" id="SSF51735">
    <property type="entry name" value="NAD(P)-binding Rossmann-fold domains"/>
    <property type="match status" value="1"/>
</dbReference>